<evidence type="ECO:0000256" key="3">
    <source>
        <dbReference type="SAM" id="MobiDB-lite"/>
    </source>
</evidence>
<dbReference type="Pfam" id="PF13202">
    <property type="entry name" value="EF-hand_5"/>
    <property type="match status" value="2"/>
</dbReference>
<dbReference type="InterPro" id="IPR002048">
    <property type="entry name" value="EF_hand_dom"/>
</dbReference>
<feature type="compositionally biased region" description="Basic and acidic residues" evidence="3">
    <location>
        <begin position="97"/>
        <end position="108"/>
    </location>
</feature>
<feature type="region of interest" description="Disordered" evidence="3">
    <location>
        <begin position="151"/>
        <end position="192"/>
    </location>
</feature>
<evidence type="ECO:0000256" key="1">
    <source>
        <dbReference type="ARBA" id="ARBA00022723"/>
    </source>
</evidence>
<dbReference type="EMBL" id="JACTVA010000130">
    <property type="protein sequence ID" value="MBC9210184.1"/>
    <property type="molecule type" value="Genomic_DNA"/>
</dbReference>
<organism evidence="6 7">
    <name type="scientific">Teichococcus aerophilus</name>
    <dbReference type="NCBI Taxonomy" id="1224513"/>
    <lineage>
        <taxon>Bacteria</taxon>
        <taxon>Pseudomonadati</taxon>
        <taxon>Pseudomonadota</taxon>
        <taxon>Alphaproteobacteria</taxon>
        <taxon>Acetobacterales</taxon>
        <taxon>Roseomonadaceae</taxon>
        <taxon>Roseomonas</taxon>
    </lineage>
</organism>
<keyword evidence="1" id="KW-0479">Metal-binding</keyword>
<feature type="region of interest" description="Disordered" evidence="3">
    <location>
        <begin position="88"/>
        <end position="108"/>
    </location>
</feature>
<feature type="domain" description="EF-hand" evidence="5">
    <location>
        <begin position="110"/>
        <end position="145"/>
    </location>
</feature>
<dbReference type="PANTHER" id="PTHR10827:SF98">
    <property type="entry name" value="45 KDA CALCIUM-BINDING PROTEIN"/>
    <property type="match status" value="1"/>
</dbReference>
<name>A0ABR7RU71_9PROT</name>
<feature type="compositionally biased region" description="Pro residues" evidence="3">
    <location>
        <begin position="175"/>
        <end position="192"/>
    </location>
</feature>
<comment type="caution">
    <text evidence="6">The sequence shown here is derived from an EMBL/GenBank/DDBJ whole genome shotgun (WGS) entry which is preliminary data.</text>
</comment>
<dbReference type="Gene3D" id="1.10.238.10">
    <property type="entry name" value="EF-hand"/>
    <property type="match status" value="2"/>
</dbReference>
<feature type="domain" description="EF-hand" evidence="5">
    <location>
        <begin position="54"/>
        <end position="89"/>
    </location>
</feature>
<evidence type="ECO:0000313" key="7">
    <source>
        <dbReference type="Proteomes" id="UP000626026"/>
    </source>
</evidence>
<evidence type="ECO:0000256" key="2">
    <source>
        <dbReference type="ARBA" id="ARBA00022737"/>
    </source>
</evidence>
<dbReference type="SMART" id="SM00054">
    <property type="entry name" value="EFh"/>
    <property type="match status" value="3"/>
</dbReference>
<dbReference type="PROSITE" id="PS00018">
    <property type="entry name" value="EF_HAND_1"/>
    <property type="match status" value="2"/>
</dbReference>
<dbReference type="SUPFAM" id="SSF47473">
    <property type="entry name" value="EF-hand"/>
    <property type="match status" value="1"/>
</dbReference>
<feature type="chain" id="PRO_5046855414" evidence="4">
    <location>
        <begin position="24"/>
        <end position="192"/>
    </location>
</feature>
<protein>
    <submittedName>
        <fullName evidence="6">EF-hand domain-containing protein</fullName>
    </submittedName>
</protein>
<feature type="non-terminal residue" evidence="6">
    <location>
        <position position="192"/>
    </location>
</feature>
<reference evidence="6 7" key="1">
    <citation type="journal article" date="2013" name="Int. J. Syst. Evol. Microbiol.">
        <title>Roseomonas aerophila sp. nov., isolated from air.</title>
        <authorList>
            <person name="Kim S.J."/>
            <person name="Weon H.Y."/>
            <person name="Ahn J.H."/>
            <person name="Hong S.B."/>
            <person name="Seok S.J."/>
            <person name="Whang K.S."/>
            <person name="Kwon S.W."/>
        </authorList>
    </citation>
    <scope>NUCLEOTIDE SEQUENCE [LARGE SCALE GENOMIC DNA]</scope>
    <source>
        <strain evidence="6 7">NBRC 108923</strain>
    </source>
</reference>
<dbReference type="PROSITE" id="PS50222">
    <property type="entry name" value="EF_HAND_2"/>
    <property type="match status" value="2"/>
</dbReference>
<keyword evidence="7" id="KW-1185">Reference proteome</keyword>
<dbReference type="CDD" id="cd00051">
    <property type="entry name" value="EFh"/>
    <property type="match status" value="1"/>
</dbReference>
<dbReference type="Pfam" id="PF13499">
    <property type="entry name" value="EF-hand_7"/>
    <property type="match status" value="1"/>
</dbReference>
<evidence type="ECO:0000256" key="4">
    <source>
        <dbReference type="SAM" id="SignalP"/>
    </source>
</evidence>
<evidence type="ECO:0000313" key="6">
    <source>
        <dbReference type="EMBL" id="MBC9210184.1"/>
    </source>
</evidence>
<feature type="signal peptide" evidence="4">
    <location>
        <begin position="1"/>
        <end position="23"/>
    </location>
</feature>
<evidence type="ECO:0000259" key="5">
    <source>
        <dbReference type="PROSITE" id="PS50222"/>
    </source>
</evidence>
<dbReference type="InterPro" id="IPR018247">
    <property type="entry name" value="EF_Hand_1_Ca_BS"/>
</dbReference>
<keyword evidence="2" id="KW-0677">Repeat</keyword>
<accession>A0ABR7RU71</accession>
<dbReference type="Proteomes" id="UP000626026">
    <property type="component" value="Unassembled WGS sequence"/>
</dbReference>
<dbReference type="RefSeq" id="WP_187787283.1">
    <property type="nucleotide sequence ID" value="NZ_JACTVA010000130.1"/>
</dbReference>
<sequence>MKRTLALGFFGAALSAAALPALAQPAPDRGPGRIQARIFDQADANKDGRVSEAEAVAFMTARFAEADANRDGGVTPEEMSQFVRAQFEANRPPPPAGRERREPPPRAVRAMEERQATIFRIMDANRDGRVTVEEMQPVVLAMFRAADTNGDGALERSELQRQHRGPGRPGGRPAPVTPAPDAPAPGAPAPGA</sequence>
<gene>
    <name evidence="6" type="ORF">IBL26_25435</name>
</gene>
<dbReference type="InterPro" id="IPR011992">
    <property type="entry name" value="EF-hand-dom_pair"/>
</dbReference>
<proteinExistence type="predicted"/>
<dbReference type="PANTHER" id="PTHR10827">
    <property type="entry name" value="RETICULOCALBIN"/>
    <property type="match status" value="1"/>
</dbReference>
<keyword evidence="4" id="KW-0732">Signal</keyword>